<evidence type="ECO:0000313" key="3">
    <source>
        <dbReference type="Proteomes" id="UP000765509"/>
    </source>
</evidence>
<keyword evidence="3" id="KW-1185">Reference proteome</keyword>
<dbReference type="Pfam" id="PF07727">
    <property type="entry name" value="RVT_2"/>
    <property type="match status" value="1"/>
</dbReference>
<dbReference type="Proteomes" id="UP000765509">
    <property type="component" value="Unassembled WGS sequence"/>
</dbReference>
<gene>
    <name evidence="2" type="ORF">O181_025078</name>
</gene>
<organism evidence="2 3">
    <name type="scientific">Austropuccinia psidii MF-1</name>
    <dbReference type="NCBI Taxonomy" id="1389203"/>
    <lineage>
        <taxon>Eukaryota</taxon>
        <taxon>Fungi</taxon>
        <taxon>Dikarya</taxon>
        <taxon>Basidiomycota</taxon>
        <taxon>Pucciniomycotina</taxon>
        <taxon>Pucciniomycetes</taxon>
        <taxon>Pucciniales</taxon>
        <taxon>Sphaerophragmiaceae</taxon>
        <taxon>Austropuccinia</taxon>
    </lineage>
</organism>
<evidence type="ECO:0000259" key="1">
    <source>
        <dbReference type="Pfam" id="PF07727"/>
    </source>
</evidence>
<evidence type="ECO:0000313" key="2">
    <source>
        <dbReference type="EMBL" id="MBW0485363.1"/>
    </source>
</evidence>
<comment type="caution">
    <text evidence="2">The sequence shown here is derived from an EMBL/GenBank/DDBJ whole genome shotgun (WGS) entry which is preliminary data.</text>
</comment>
<sequence>MRLLKVWDMVKLHEDYKLVRYAPIGCLNSLRKLTAFACIKKLQFHQIGIKRALLNSELSEAVYFAVPQGLQLDKNKFCLRLNKEIYCMRQALSAWYKRLKNWLTLAKFPVCTLEPCIFYRAGRTPVGLYVHVDDIGIFRKDASLFKAQIGKEFHIKDIGEAHLM</sequence>
<feature type="domain" description="Reverse transcriptase Ty1/copia-type" evidence="1">
    <location>
        <begin position="14"/>
        <end position="161"/>
    </location>
</feature>
<dbReference type="AlphaFoldDB" id="A0A9Q3GYS5"/>
<name>A0A9Q3GYS5_9BASI</name>
<dbReference type="OrthoDB" id="2796020at2759"/>
<proteinExistence type="predicted"/>
<protein>
    <recommendedName>
        <fullName evidence="1">Reverse transcriptase Ty1/copia-type domain-containing protein</fullName>
    </recommendedName>
</protein>
<accession>A0A9Q3GYS5</accession>
<reference evidence="2" key="1">
    <citation type="submission" date="2021-03" db="EMBL/GenBank/DDBJ databases">
        <title>Draft genome sequence of rust myrtle Austropuccinia psidii MF-1, a brazilian biotype.</title>
        <authorList>
            <person name="Quecine M.C."/>
            <person name="Pachon D.M.R."/>
            <person name="Bonatelli M.L."/>
            <person name="Correr F.H."/>
            <person name="Franceschini L.M."/>
            <person name="Leite T.F."/>
            <person name="Margarido G.R.A."/>
            <person name="Almeida C.A."/>
            <person name="Ferrarezi J.A."/>
            <person name="Labate C.A."/>
        </authorList>
    </citation>
    <scope>NUCLEOTIDE SEQUENCE</scope>
    <source>
        <strain evidence="2">MF-1</strain>
    </source>
</reference>
<dbReference type="InterPro" id="IPR013103">
    <property type="entry name" value="RVT_2"/>
</dbReference>
<dbReference type="EMBL" id="AVOT02008127">
    <property type="protein sequence ID" value="MBW0485363.1"/>
    <property type="molecule type" value="Genomic_DNA"/>
</dbReference>